<evidence type="ECO:0000313" key="3">
    <source>
        <dbReference type="Proteomes" id="UP000827092"/>
    </source>
</evidence>
<sequence>MIETTPNASRFTPPPHSRKTISSKSTAVVFTCPRHGQSRYRDGDQLTPVAAGVRGKSRIPHIFQAREDVLLEAPDQSDASN</sequence>
<feature type="region of interest" description="Disordered" evidence="1">
    <location>
        <begin position="1"/>
        <end position="25"/>
    </location>
</feature>
<organism evidence="2 3">
    <name type="scientific">Oedothorax gibbosus</name>
    <dbReference type="NCBI Taxonomy" id="931172"/>
    <lineage>
        <taxon>Eukaryota</taxon>
        <taxon>Metazoa</taxon>
        <taxon>Ecdysozoa</taxon>
        <taxon>Arthropoda</taxon>
        <taxon>Chelicerata</taxon>
        <taxon>Arachnida</taxon>
        <taxon>Araneae</taxon>
        <taxon>Araneomorphae</taxon>
        <taxon>Entelegynae</taxon>
        <taxon>Araneoidea</taxon>
        <taxon>Linyphiidae</taxon>
        <taxon>Erigoninae</taxon>
        <taxon>Oedothorax</taxon>
    </lineage>
</organism>
<feature type="compositionally biased region" description="Polar residues" evidence="1">
    <location>
        <begin position="1"/>
        <end position="10"/>
    </location>
</feature>
<evidence type="ECO:0000256" key="1">
    <source>
        <dbReference type="SAM" id="MobiDB-lite"/>
    </source>
</evidence>
<proteinExistence type="predicted"/>
<reference evidence="2 3" key="1">
    <citation type="journal article" date="2022" name="Nat. Ecol. Evol.">
        <title>A masculinizing supergene underlies an exaggerated male reproductive morph in a spider.</title>
        <authorList>
            <person name="Hendrickx F."/>
            <person name="De Corte Z."/>
            <person name="Sonet G."/>
            <person name="Van Belleghem S.M."/>
            <person name="Kostlbacher S."/>
            <person name="Vangestel C."/>
        </authorList>
    </citation>
    <scope>NUCLEOTIDE SEQUENCE [LARGE SCALE GENOMIC DNA]</scope>
    <source>
        <strain evidence="2">W744_W776</strain>
    </source>
</reference>
<accession>A0AAV6V101</accession>
<gene>
    <name evidence="2" type="ORF">JTE90_022047</name>
</gene>
<dbReference type="Proteomes" id="UP000827092">
    <property type="component" value="Unassembled WGS sequence"/>
</dbReference>
<dbReference type="AlphaFoldDB" id="A0AAV6V101"/>
<protein>
    <submittedName>
        <fullName evidence="2">Uncharacterized protein</fullName>
    </submittedName>
</protein>
<evidence type="ECO:0000313" key="2">
    <source>
        <dbReference type="EMBL" id="KAG8190405.1"/>
    </source>
</evidence>
<dbReference type="EMBL" id="JAFNEN010000185">
    <property type="protein sequence ID" value="KAG8190405.1"/>
    <property type="molecule type" value="Genomic_DNA"/>
</dbReference>
<comment type="caution">
    <text evidence="2">The sequence shown here is derived from an EMBL/GenBank/DDBJ whole genome shotgun (WGS) entry which is preliminary data.</text>
</comment>
<name>A0AAV6V101_9ARAC</name>
<keyword evidence="3" id="KW-1185">Reference proteome</keyword>